<evidence type="ECO:0000313" key="3">
    <source>
        <dbReference type="Proteomes" id="UP000007652"/>
    </source>
</evidence>
<keyword evidence="1" id="KW-0812">Transmembrane</keyword>
<keyword evidence="1" id="KW-0472">Membrane</keyword>
<evidence type="ECO:0000313" key="2">
    <source>
        <dbReference type="EMBL" id="CCC57904.1"/>
    </source>
</evidence>
<name>G0V464_9CLOT</name>
<protein>
    <submittedName>
        <fullName evidence="2">Uncharacterized protein</fullName>
    </submittedName>
</protein>
<feature type="transmembrane region" description="Helical" evidence="1">
    <location>
        <begin position="7"/>
        <end position="26"/>
    </location>
</feature>
<keyword evidence="3" id="KW-1185">Reference proteome</keyword>
<comment type="caution">
    <text evidence="2">The sequence shown here is derived from an EMBL/GenBank/DDBJ whole genome shotgun (WGS) entry which is preliminary data.</text>
</comment>
<gene>
    <name evidence="2" type="ORF">CAAU_0255</name>
</gene>
<dbReference type="Proteomes" id="UP000007652">
    <property type="component" value="Unassembled WGS sequence"/>
</dbReference>
<accession>G0V464</accession>
<dbReference type="EMBL" id="CAKP01000009">
    <property type="protein sequence ID" value="CCC57904.1"/>
    <property type="molecule type" value="Genomic_DNA"/>
</dbReference>
<keyword evidence="1" id="KW-1133">Transmembrane helix</keyword>
<sequence>MKKNANVILYLFAALCWIAAAFITFSNKNVKLGILYAVLALMNLILAYLSRRKLM</sequence>
<feature type="transmembrane region" description="Helical" evidence="1">
    <location>
        <begin position="32"/>
        <end position="49"/>
    </location>
</feature>
<dbReference type="AlphaFoldDB" id="G0V464"/>
<evidence type="ECO:0000256" key="1">
    <source>
        <dbReference type="SAM" id="Phobius"/>
    </source>
</evidence>
<proteinExistence type="predicted"/>
<organism evidence="2 3">
    <name type="scientific">Caloramator australicus RC3</name>
    <dbReference type="NCBI Taxonomy" id="857293"/>
    <lineage>
        <taxon>Bacteria</taxon>
        <taxon>Bacillati</taxon>
        <taxon>Bacillota</taxon>
        <taxon>Clostridia</taxon>
        <taxon>Eubacteriales</taxon>
        <taxon>Clostridiaceae</taxon>
        <taxon>Caloramator</taxon>
    </lineage>
</organism>
<reference evidence="2 3" key="1">
    <citation type="journal article" date="2011" name="J. Bacteriol.">
        <title>Draft genome sequence of Caloramator australicus strain RC3T, a thermoanaerobe from the Great Artesian Basin of Australia.</title>
        <authorList>
            <person name="Ogg C.D."/>
            <person name="Patel B.K.C."/>
        </authorList>
    </citation>
    <scope>NUCLEOTIDE SEQUENCE [LARGE SCALE GENOMIC DNA]</scope>
    <source>
        <strain evidence="2 3">RC3</strain>
    </source>
</reference>
<dbReference type="RefSeq" id="WP_008907627.1">
    <property type="nucleotide sequence ID" value="NZ_CAKP01000009.1"/>
</dbReference>